<comment type="catalytic activity">
    <reaction evidence="1">
        <text>ATP + protein L-histidine = ADP + protein N-phospho-L-histidine.</text>
        <dbReference type="EC" id="2.7.13.3"/>
    </reaction>
</comment>
<evidence type="ECO:0000256" key="2">
    <source>
        <dbReference type="ARBA" id="ARBA00012438"/>
    </source>
</evidence>
<keyword evidence="8" id="KW-0902">Two-component regulatory system</keyword>
<proteinExistence type="predicted"/>
<evidence type="ECO:0000256" key="6">
    <source>
        <dbReference type="ARBA" id="ARBA00022777"/>
    </source>
</evidence>
<dbReference type="Gene3D" id="1.20.5.1930">
    <property type="match status" value="1"/>
</dbReference>
<dbReference type="OrthoDB" id="227596at2"/>
<accession>A0A1H1NLV5</accession>
<dbReference type="InterPro" id="IPR050482">
    <property type="entry name" value="Sensor_HK_TwoCompSys"/>
</dbReference>
<dbReference type="PANTHER" id="PTHR24421:SF10">
    <property type="entry name" value="NITRATE_NITRITE SENSOR PROTEIN NARQ"/>
    <property type="match status" value="1"/>
</dbReference>
<evidence type="ECO:0000256" key="8">
    <source>
        <dbReference type="ARBA" id="ARBA00023012"/>
    </source>
</evidence>
<keyword evidence="6 12" id="KW-0418">Kinase</keyword>
<dbReference type="PROSITE" id="PS51257">
    <property type="entry name" value="PROKAR_LIPOPROTEIN"/>
    <property type="match status" value="1"/>
</dbReference>
<feature type="domain" description="Signal transduction histidine kinase subgroup 3 dimerisation and phosphoacceptor" evidence="11">
    <location>
        <begin position="205"/>
        <end position="270"/>
    </location>
</feature>
<dbReference type="AlphaFoldDB" id="A0A1H1NLV5"/>
<dbReference type="Pfam" id="PF02518">
    <property type="entry name" value="HATPase_c"/>
    <property type="match status" value="1"/>
</dbReference>
<sequence>MPVRPAPDAASMRTDALLAGALAALGCVMVALSAMTGLQFDDVPIWQPMLAAVLLPAPLVLRRVHPVPVSIAQIAIYIIAGETGSLELYVSQVNLFMGFYSIGAWETNRRRALWARVVIVLVMAAWLATSAVRGFFDPETGERGVSAYFAFLLIQIVVNVAYFGGGWIFGDRAWRESLEQQRLADAHAEIAAQQQRLAEQAVSLERVRIARELHDVVAHHVSAMGVQAGAARRVLATDPEKAADALRHVEQSARDAIGELRALVVTLRAEDDGTGSAPGLDDLPALVDSAVATGQRVALTEVGEPRTVSPMVGLTAYRIVQEALTNARKHAGPLAQVDVRVRYLDDELEVEVADDGRGGGSGAHGAGAGVLGMRERVSALDGVLEVGPRSRGGWLVRARMPSPAARDRAGSVDG</sequence>
<feature type="domain" description="Histidine kinase/HSP90-like ATPase" evidence="10">
    <location>
        <begin position="315"/>
        <end position="402"/>
    </location>
</feature>
<dbReference type="Gene3D" id="3.30.565.10">
    <property type="entry name" value="Histidine kinase-like ATPase, C-terminal domain"/>
    <property type="match status" value="1"/>
</dbReference>
<dbReference type="EC" id="2.7.13.3" evidence="2"/>
<dbReference type="STRING" id="684552.SAMN04489719_1306"/>
<protein>
    <recommendedName>
        <fullName evidence="2">histidine kinase</fullName>
        <ecNumber evidence="2">2.7.13.3</ecNumber>
    </recommendedName>
</protein>
<evidence type="ECO:0000256" key="9">
    <source>
        <dbReference type="SAM" id="Phobius"/>
    </source>
</evidence>
<name>A0A1H1NLV5_9MICO</name>
<reference evidence="13" key="1">
    <citation type="submission" date="2016-10" db="EMBL/GenBank/DDBJ databases">
        <authorList>
            <person name="Varghese N."/>
            <person name="Submissions S."/>
        </authorList>
    </citation>
    <scope>NUCLEOTIDE SEQUENCE [LARGE SCALE GENOMIC DNA]</scope>
    <source>
        <strain evidence="13">DSM 22965</strain>
    </source>
</reference>
<evidence type="ECO:0000313" key="12">
    <source>
        <dbReference type="EMBL" id="SDR99972.1"/>
    </source>
</evidence>
<dbReference type="GO" id="GO:0000155">
    <property type="term" value="F:phosphorelay sensor kinase activity"/>
    <property type="evidence" value="ECO:0007669"/>
    <property type="project" value="InterPro"/>
</dbReference>
<dbReference type="InterPro" id="IPR003594">
    <property type="entry name" value="HATPase_dom"/>
</dbReference>
<dbReference type="Proteomes" id="UP000199649">
    <property type="component" value="Chromosome I"/>
</dbReference>
<evidence type="ECO:0000259" key="10">
    <source>
        <dbReference type="Pfam" id="PF02518"/>
    </source>
</evidence>
<dbReference type="GO" id="GO:0046983">
    <property type="term" value="F:protein dimerization activity"/>
    <property type="evidence" value="ECO:0007669"/>
    <property type="project" value="InterPro"/>
</dbReference>
<organism evidence="12 13">
    <name type="scientific">Agrococcus carbonis</name>
    <dbReference type="NCBI Taxonomy" id="684552"/>
    <lineage>
        <taxon>Bacteria</taxon>
        <taxon>Bacillati</taxon>
        <taxon>Actinomycetota</taxon>
        <taxon>Actinomycetes</taxon>
        <taxon>Micrococcales</taxon>
        <taxon>Microbacteriaceae</taxon>
        <taxon>Agrococcus</taxon>
    </lineage>
</organism>
<evidence type="ECO:0000256" key="4">
    <source>
        <dbReference type="ARBA" id="ARBA00022679"/>
    </source>
</evidence>
<dbReference type="InterPro" id="IPR011712">
    <property type="entry name" value="Sig_transdc_His_kin_sub3_dim/P"/>
</dbReference>
<keyword evidence="3" id="KW-0597">Phosphoprotein</keyword>
<keyword evidence="9" id="KW-0472">Membrane</keyword>
<evidence type="ECO:0000259" key="11">
    <source>
        <dbReference type="Pfam" id="PF07730"/>
    </source>
</evidence>
<evidence type="ECO:0000256" key="5">
    <source>
        <dbReference type="ARBA" id="ARBA00022741"/>
    </source>
</evidence>
<dbReference type="SUPFAM" id="SSF55874">
    <property type="entry name" value="ATPase domain of HSP90 chaperone/DNA topoisomerase II/histidine kinase"/>
    <property type="match status" value="1"/>
</dbReference>
<dbReference type="RefSeq" id="WP_092666259.1">
    <property type="nucleotide sequence ID" value="NZ_LT629734.1"/>
</dbReference>
<gene>
    <name evidence="12" type="ORF">SAMN04489719_1306</name>
</gene>
<evidence type="ECO:0000256" key="1">
    <source>
        <dbReference type="ARBA" id="ARBA00000085"/>
    </source>
</evidence>
<dbReference type="GO" id="GO:0016020">
    <property type="term" value="C:membrane"/>
    <property type="evidence" value="ECO:0007669"/>
    <property type="project" value="InterPro"/>
</dbReference>
<keyword evidence="4" id="KW-0808">Transferase</keyword>
<dbReference type="Pfam" id="PF07730">
    <property type="entry name" value="HisKA_3"/>
    <property type="match status" value="1"/>
</dbReference>
<keyword evidence="9" id="KW-1133">Transmembrane helix</keyword>
<dbReference type="PANTHER" id="PTHR24421">
    <property type="entry name" value="NITRATE/NITRITE SENSOR PROTEIN NARX-RELATED"/>
    <property type="match status" value="1"/>
</dbReference>
<dbReference type="InterPro" id="IPR036890">
    <property type="entry name" value="HATPase_C_sf"/>
</dbReference>
<keyword evidence="9" id="KW-0812">Transmembrane</keyword>
<feature type="transmembrane region" description="Helical" evidence="9">
    <location>
        <begin position="148"/>
        <end position="169"/>
    </location>
</feature>
<dbReference type="CDD" id="cd16917">
    <property type="entry name" value="HATPase_UhpB-NarQ-NarX-like"/>
    <property type="match status" value="1"/>
</dbReference>
<evidence type="ECO:0000256" key="3">
    <source>
        <dbReference type="ARBA" id="ARBA00022553"/>
    </source>
</evidence>
<dbReference type="EMBL" id="LT629734">
    <property type="protein sequence ID" value="SDR99972.1"/>
    <property type="molecule type" value="Genomic_DNA"/>
</dbReference>
<evidence type="ECO:0000313" key="13">
    <source>
        <dbReference type="Proteomes" id="UP000199649"/>
    </source>
</evidence>
<keyword evidence="5" id="KW-0547">Nucleotide-binding</keyword>
<evidence type="ECO:0000256" key="7">
    <source>
        <dbReference type="ARBA" id="ARBA00022840"/>
    </source>
</evidence>
<keyword evidence="13" id="KW-1185">Reference proteome</keyword>
<dbReference type="GO" id="GO:0005524">
    <property type="term" value="F:ATP binding"/>
    <property type="evidence" value="ECO:0007669"/>
    <property type="project" value="UniProtKB-KW"/>
</dbReference>
<feature type="transmembrane region" description="Helical" evidence="9">
    <location>
        <begin position="113"/>
        <end position="136"/>
    </location>
</feature>
<keyword evidence="7" id="KW-0067">ATP-binding</keyword>